<evidence type="ECO:0000259" key="9">
    <source>
        <dbReference type="Pfam" id="PF00763"/>
    </source>
</evidence>
<dbReference type="eggNOG" id="KOG0089">
    <property type="taxonomic scope" value="Eukaryota"/>
</dbReference>
<keyword evidence="3" id="KW-0554">One-carbon metabolism</keyword>
<reference evidence="11" key="2">
    <citation type="submission" date="2024-10" db="UniProtKB">
        <authorList>
            <consortium name="EnsemblProtists"/>
        </authorList>
    </citation>
    <scope>IDENTIFICATION</scope>
</reference>
<evidence type="ECO:0000256" key="6">
    <source>
        <dbReference type="ARBA" id="ARBA00023002"/>
    </source>
</evidence>
<dbReference type="GO" id="GO:0004477">
    <property type="term" value="F:methenyltetrahydrofolate cyclohydrolase activity"/>
    <property type="evidence" value="ECO:0007669"/>
    <property type="project" value="TreeGrafter"/>
</dbReference>
<dbReference type="FunFam" id="3.40.50.10860:FF:000005">
    <property type="entry name" value="C-1-tetrahydrofolate synthase, cytoplasmic, putative"/>
    <property type="match status" value="1"/>
</dbReference>
<feature type="domain" description="Tetrahydrofolate dehydrogenase/cyclohydrolase NAD(P)-binding" evidence="10">
    <location>
        <begin position="199"/>
        <end position="345"/>
    </location>
</feature>
<feature type="domain" description="Tetrahydrofolate dehydrogenase/cyclohydrolase catalytic" evidence="9">
    <location>
        <begin position="62"/>
        <end position="177"/>
    </location>
</feature>
<comment type="subunit">
    <text evidence="2">Homodimer.</text>
</comment>
<evidence type="ECO:0000256" key="7">
    <source>
        <dbReference type="ARBA" id="ARBA00023268"/>
    </source>
</evidence>
<dbReference type="PANTHER" id="PTHR48099">
    <property type="entry name" value="C-1-TETRAHYDROFOLATE SYNTHASE, CYTOPLASMIC-RELATED"/>
    <property type="match status" value="1"/>
</dbReference>
<dbReference type="KEGG" id="ehx:EMIHUDRAFT_448747"/>
<dbReference type="EnsemblProtists" id="EOD41311">
    <property type="protein sequence ID" value="EOD41311"/>
    <property type="gene ID" value="EMIHUDRAFT_448747"/>
</dbReference>
<dbReference type="STRING" id="2903.R1FZW1"/>
<accession>A0A0D3KZX6</accession>
<evidence type="ECO:0000256" key="8">
    <source>
        <dbReference type="SAM" id="SignalP"/>
    </source>
</evidence>
<dbReference type="Gene3D" id="3.40.50.720">
    <property type="entry name" value="NAD(P)-binding Rossmann-like Domain"/>
    <property type="match status" value="1"/>
</dbReference>
<dbReference type="InterPro" id="IPR020630">
    <property type="entry name" value="THF_DH/CycHdrlase_cat_dom"/>
</dbReference>
<dbReference type="HOGENOM" id="CLU_034045_1_2_1"/>
<evidence type="ECO:0008006" key="13">
    <source>
        <dbReference type="Google" id="ProtNLM"/>
    </source>
</evidence>
<dbReference type="InterPro" id="IPR020867">
    <property type="entry name" value="THF_DH/CycHdrlase_CS"/>
</dbReference>
<reference evidence="12" key="1">
    <citation type="journal article" date="2013" name="Nature">
        <title>Pan genome of the phytoplankton Emiliania underpins its global distribution.</title>
        <authorList>
            <person name="Read B.A."/>
            <person name="Kegel J."/>
            <person name="Klute M.J."/>
            <person name="Kuo A."/>
            <person name="Lefebvre S.C."/>
            <person name="Maumus F."/>
            <person name="Mayer C."/>
            <person name="Miller J."/>
            <person name="Monier A."/>
            <person name="Salamov A."/>
            <person name="Young J."/>
            <person name="Aguilar M."/>
            <person name="Claverie J.M."/>
            <person name="Frickenhaus S."/>
            <person name="Gonzalez K."/>
            <person name="Herman E.K."/>
            <person name="Lin Y.C."/>
            <person name="Napier J."/>
            <person name="Ogata H."/>
            <person name="Sarno A.F."/>
            <person name="Shmutz J."/>
            <person name="Schroeder D."/>
            <person name="de Vargas C."/>
            <person name="Verret F."/>
            <person name="von Dassow P."/>
            <person name="Valentin K."/>
            <person name="Van de Peer Y."/>
            <person name="Wheeler G."/>
            <person name="Dacks J.B."/>
            <person name="Delwiche C.F."/>
            <person name="Dyhrman S.T."/>
            <person name="Glockner G."/>
            <person name="John U."/>
            <person name="Richards T."/>
            <person name="Worden A.Z."/>
            <person name="Zhang X."/>
            <person name="Grigoriev I.V."/>
            <person name="Allen A.E."/>
            <person name="Bidle K."/>
            <person name="Borodovsky M."/>
            <person name="Bowler C."/>
            <person name="Brownlee C."/>
            <person name="Cock J.M."/>
            <person name="Elias M."/>
            <person name="Gladyshev V.N."/>
            <person name="Groth M."/>
            <person name="Guda C."/>
            <person name="Hadaegh A."/>
            <person name="Iglesias-Rodriguez M.D."/>
            <person name="Jenkins J."/>
            <person name="Jones B.M."/>
            <person name="Lawson T."/>
            <person name="Leese F."/>
            <person name="Lindquist E."/>
            <person name="Lobanov A."/>
            <person name="Lomsadze A."/>
            <person name="Malik S.B."/>
            <person name="Marsh M.E."/>
            <person name="Mackinder L."/>
            <person name="Mock T."/>
            <person name="Mueller-Roeber B."/>
            <person name="Pagarete A."/>
            <person name="Parker M."/>
            <person name="Probert I."/>
            <person name="Quesneville H."/>
            <person name="Raines C."/>
            <person name="Rensing S.A."/>
            <person name="Riano-Pachon D.M."/>
            <person name="Richier S."/>
            <person name="Rokitta S."/>
            <person name="Shiraiwa Y."/>
            <person name="Soanes D.M."/>
            <person name="van der Giezen M."/>
            <person name="Wahlund T.M."/>
            <person name="Williams B."/>
            <person name="Wilson W."/>
            <person name="Wolfe G."/>
            <person name="Wurch L.L."/>
        </authorList>
    </citation>
    <scope>NUCLEOTIDE SEQUENCE</scope>
</reference>
<evidence type="ECO:0000313" key="11">
    <source>
        <dbReference type="EnsemblProtists" id="EOD41311"/>
    </source>
</evidence>
<dbReference type="AlphaFoldDB" id="A0A0D3KZX6"/>
<dbReference type="InterPro" id="IPR036291">
    <property type="entry name" value="NAD(P)-bd_dom_sf"/>
</dbReference>
<dbReference type="RefSeq" id="XP_005764935.1">
    <property type="nucleotide sequence ID" value="XM_005764878.1"/>
</dbReference>
<dbReference type="PaxDb" id="2903-EOD12506"/>
<evidence type="ECO:0000256" key="2">
    <source>
        <dbReference type="ARBA" id="ARBA00011738"/>
    </source>
</evidence>
<feature type="chain" id="PRO_5044053711" description="Methenyltetrahydrofolate cyclohydrolase" evidence="8">
    <location>
        <begin position="23"/>
        <end position="359"/>
    </location>
</feature>
<dbReference type="PROSITE" id="PS00767">
    <property type="entry name" value="THF_DHG_CYH_2"/>
    <property type="match status" value="1"/>
</dbReference>
<dbReference type="HAMAP" id="MF_01576">
    <property type="entry name" value="THF_DHG_CYH"/>
    <property type="match status" value="1"/>
</dbReference>
<dbReference type="KEGG" id="ehx:EMIHUDRAFT_459672"/>
<dbReference type="FunFam" id="3.40.50.720:FF:000006">
    <property type="entry name" value="Bifunctional protein FolD"/>
    <property type="match status" value="1"/>
</dbReference>
<keyword evidence="7" id="KW-0511">Multifunctional enzyme</keyword>
<dbReference type="PRINTS" id="PR00085">
    <property type="entry name" value="THFDHDRGNASE"/>
</dbReference>
<evidence type="ECO:0000259" key="10">
    <source>
        <dbReference type="Pfam" id="PF02882"/>
    </source>
</evidence>
<dbReference type="RefSeq" id="XP_005793740.1">
    <property type="nucleotide sequence ID" value="XM_005793683.1"/>
</dbReference>
<evidence type="ECO:0000256" key="5">
    <source>
        <dbReference type="ARBA" id="ARBA00022857"/>
    </source>
</evidence>
<dbReference type="PANTHER" id="PTHR48099:SF27">
    <property type="entry name" value="BIFUNCTIONAL PROTEIN FOLD 2"/>
    <property type="match status" value="1"/>
</dbReference>
<dbReference type="EnsemblProtists" id="EOD12506">
    <property type="protein sequence ID" value="EOD12506"/>
    <property type="gene ID" value="EMIHUDRAFT_459672"/>
</dbReference>
<dbReference type="InterPro" id="IPR046346">
    <property type="entry name" value="Aminoacid_DH-like_N_sf"/>
</dbReference>
<dbReference type="GO" id="GO:0004488">
    <property type="term" value="F:methylenetetrahydrofolate dehydrogenase (NADP+) activity"/>
    <property type="evidence" value="ECO:0007669"/>
    <property type="project" value="InterPro"/>
</dbReference>
<dbReference type="GO" id="GO:0035999">
    <property type="term" value="P:tetrahydrofolate interconversion"/>
    <property type="evidence" value="ECO:0007669"/>
    <property type="project" value="TreeGrafter"/>
</dbReference>
<feature type="signal peptide" evidence="8">
    <location>
        <begin position="1"/>
        <end position="22"/>
    </location>
</feature>
<dbReference type="Proteomes" id="UP000013827">
    <property type="component" value="Unassembled WGS sequence"/>
</dbReference>
<dbReference type="InterPro" id="IPR000672">
    <property type="entry name" value="THF_DH/CycHdrlase"/>
</dbReference>
<keyword evidence="8" id="KW-0732">Signal</keyword>
<dbReference type="InterPro" id="IPR020631">
    <property type="entry name" value="THF_DH/CycHdrlase_NAD-bd_dom"/>
</dbReference>
<dbReference type="GeneID" id="17258654"/>
<dbReference type="SUPFAM" id="SSF53223">
    <property type="entry name" value="Aminoacid dehydrogenase-like, N-terminal domain"/>
    <property type="match status" value="1"/>
</dbReference>
<dbReference type="SUPFAM" id="SSF51735">
    <property type="entry name" value="NAD(P)-binding Rossmann-fold domains"/>
    <property type="match status" value="1"/>
</dbReference>
<organism evidence="11 12">
    <name type="scientific">Emiliania huxleyi (strain CCMP1516)</name>
    <dbReference type="NCBI Taxonomy" id="280463"/>
    <lineage>
        <taxon>Eukaryota</taxon>
        <taxon>Haptista</taxon>
        <taxon>Haptophyta</taxon>
        <taxon>Prymnesiophyceae</taxon>
        <taxon>Isochrysidales</taxon>
        <taxon>Noelaerhabdaceae</taxon>
        <taxon>Emiliania</taxon>
    </lineage>
</organism>
<comment type="pathway">
    <text evidence="1">One-carbon metabolism; tetrahydrofolate interconversion.</text>
</comment>
<proteinExistence type="inferred from homology"/>
<evidence type="ECO:0000313" key="12">
    <source>
        <dbReference type="Proteomes" id="UP000013827"/>
    </source>
</evidence>
<evidence type="ECO:0000256" key="4">
    <source>
        <dbReference type="ARBA" id="ARBA00022801"/>
    </source>
</evidence>
<name>A0A0D3KZX6_EMIH1</name>
<keyword evidence="4" id="KW-0378">Hydrolase</keyword>
<evidence type="ECO:0000256" key="3">
    <source>
        <dbReference type="ARBA" id="ARBA00022563"/>
    </source>
</evidence>
<dbReference type="CDD" id="cd01080">
    <property type="entry name" value="NAD_bind_m-THF_DH_Cyclohyd"/>
    <property type="match status" value="1"/>
</dbReference>
<dbReference type="Gene3D" id="3.40.50.10860">
    <property type="entry name" value="Leucine Dehydrogenase, chain A, domain 1"/>
    <property type="match status" value="1"/>
</dbReference>
<keyword evidence="6" id="KW-0560">Oxidoreductase</keyword>
<dbReference type="Pfam" id="PF00763">
    <property type="entry name" value="THF_DHG_CYH"/>
    <property type="match status" value="1"/>
</dbReference>
<dbReference type="GO" id="GO:0005829">
    <property type="term" value="C:cytosol"/>
    <property type="evidence" value="ECO:0007669"/>
    <property type="project" value="TreeGrafter"/>
</dbReference>
<keyword evidence="12" id="KW-1185">Reference proteome</keyword>
<dbReference type="OMA" id="VCHILTK"/>
<dbReference type="GeneID" id="17286581"/>
<evidence type="ECO:0000256" key="1">
    <source>
        <dbReference type="ARBA" id="ARBA00004777"/>
    </source>
</evidence>
<protein>
    <recommendedName>
        <fullName evidence="13">Methenyltetrahydrofolate cyclohydrolase</fullName>
    </recommendedName>
</protein>
<dbReference type="PROSITE" id="PS00766">
    <property type="entry name" value="THF_DHG_CYH_1"/>
    <property type="match status" value="1"/>
</dbReference>
<dbReference type="Pfam" id="PF02882">
    <property type="entry name" value="THF_DHG_CYH_C"/>
    <property type="match status" value="1"/>
</dbReference>
<keyword evidence="5" id="KW-0521">NADP</keyword>
<sequence>MKLSAVRRLALAGSLSASVALGLQLQHGRDARPFGASVAFAQPRAAGVAMLASPAEGRARLIDGKAIAAAVRRDIKASSDELKAAHGTTPGLAVVLVGNRTDSATYVRMKKKAAAEVGFYSVDRNFDETVTQEQLLATVEELNADPRIHGILVQLPLPRHIDEAAVLESIAVAKDVDGFSAENIGRMCLRGGEPPLALPCTPAGCVELLQRSEIQVAGKEVVVLGRSNIVGMPVAHLLQSMDATVTVCHSRTADLPAQVRRADIVVAAIGRAELVKADWIKPGAVVIDVGVNSKPAPEDKRGYKLCGDVDFDQVSLVAGAITPVPGGVGPMTIAMLLKNTLNLTRHSLGLPRIPLRRQQ</sequence>